<feature type="transmembrane region" description="Helical" evidence="5">
    <location>
        <begin position="124"/>
        <end position="141"/>
    </location>
</feature>
<proteinExistence type="predicted"/>
<evidence type="ECO:0000259" key="6">
    <source>
        <dbReference type="PROSITE" id="PS51007"/>
    </source>
</evidence>
<feature type="transmembrane region" description="Helical" evidence="5">
    <location>
        <begin position="7"/>
        <end position="25"/>
    </location>
</feature>
<dbReference type="Proteomes" id="UP000321436">
    <property type="component" value="Unassembled WGS sequence"/>
</dbReference>
<keyword evidence="5" id="KW-0472">Membrane</keyword>
<dbReference type="InterPro" id="IPR032675">
    <property type="entry name" value="LRR_dom_sf"/>
</dbReference>
<dbReference type="EMBL" id="BKAU01000001">
    <property type="protein sequence ID" value="GEP94551.1"/>
    <property type="molecule type" value="Genomic_DNA"/>
</dbReference>
<feature type="domain" description="Cytochrome c" evidence="6">
    <location>
        <begin position="173"/>
        <end position="292"/>
    </location>
</feature>
<dbReference type="PANTHER" id="PTHR35889">
    <property type="entry name" value="CYCLOINULO-OLIGOSACCHARIDE FRUCTANOTRANSFERASE-RELATED"/>
    <property type="match status" value="1"/>
</dbReference>
<dbReference type="SUPFAM" id="SSF46626">
    <property type="entry name" value="Cytochrome c"/>
    <property type="match status" value="1"/>
</dbReference>
<dbReference type="AlphaFoldDB" id="A0A512RFS4"/>
<dbReference type="GO" id="GO:0020037">
    <property type="term" value="F:heme binding"/>
    <property type="evidence" value="ECO:0007669"/>
    <property type="project" value="InterPro"/>
</dbReference>
<keyword evidence="2 4" id="KW-0479">Metal-binding</keyword>
<evidence type="ECO:0000313" key="7">
    <source>
        <dbReference type="EMBL" id="GEP94551.1"/>
    </source>
</evidence>
<keyword evidence="3 4" id="KW-0408">Iron</keyword>
<evidence type="ECO:0000256" key="5">
    <source>
        <dbReference type="SAM" id="Phobius"/>
    </source>
</evidence>
<evidence type="ECO:0000256" key="4">
    <source>
        <dbReference type="PROSITE-ProRule" id="PRU00433"/>
    </source>
</evidence>
<dbReference type="Gene3D" id="3.80.10.10">
    <property type="entry name" value="Ribonuclease Inhibitor"/>
    <property type="match status" value="1"/>
</dbReference>
<comment type="caution">
    <text evidence="7">The sequence shown here is derived from an EMBL/GenBank/DDBJ whole genome shotgun (WGS) entry which is preliminary data.</text>
</comment>
<dbReference type="InterPro" id="IPR009056">
    <property type="entry name" value="Cyt_c-like_dom"/>
</dbReference>
<evidence type="ECO:0000313" key="8">
    <source>
        <dbReference type="Proteomes" id="UP000321436"/>
    </source>
</evidence>
<evidence type="ECO:0000256" key="1">
    <source>
        <dbReference type="ARBA" id="ARBA00022617"/>
    </source>
</evidence>
<name>A0A512RFS4_9BACT</name>
<keyword evidence="5" id="KW-0812">Transmembrane</keyword>
<feature type="transmembrane region" description="Helical" evidence="5">
    <location>
        <begin position="93"/>
        <end position="112"/>
    </location>
</feature>
<dbReference type="GO" id="GO:0046872">
    <property type="term" value="F:metal ion binding"/>
    <property type="evidence" value="ECO:0007669"/>
    <property type="project" value="UniProtKB-KW"/>
</dbReference>
<feature type="transmembrane region" description="Helical" evidence="5">
    <location>
        <begin position="45"/>
        <end position="64"/>
    </location>
</feature>
<gene>
    <name evidence="7" type="ORF">CCY01nite_08110</name>
</gene>
<dbReference type="SUPFAM" id="SSF52047">
    <property type="entry name" value="RNI-like"/>
    <property type="match status" value="1"/>
</dbReference>
<dbReference type="InterPro" id="IPR059177">
    <property type="entry name" value="GH29D-like_dom"/>
</dbReference>
<feature type="transmembrane region" description="Helical" evidence="5">
    <location>
        <begin position="153"/>
        <end position="173"/>
    </location>
</feature>
<organism evidence="7 8">
    <name type="scientific">Chitinophaga cymbidii</name>
    <dbReference type="NCBI Taxonomy" id="1096750"/>
    <lineage>
        <taxon>Bacteria</taxon>
        <taxon>Pseudomonadati</taxon>
        <taxon>Bacteroidota</taxon>
        <taxon>Chitinophagia</taxon>
        <taxon>Chitinophagales</taxon>
        <taxon>Chitinophagaceae</taxon>
        <taxon>Chitinophaga</taxon>
    </lineage>
</organism>
<keyword evidence="1 4" id="KW-0349">Heme</keyword>
<sequence>MQKVKKIGNGILFGGIIFLLFLVAFERFIEIPSWLAVAGRMHPMFLHFPIVLLLISFFTVWIPAGSDTGAGAGADADAGEDTGADKKNEWLDLLRLVAALSAVVAAVMGMLLSLEGDKAGETLVWHKWGGVLVAVFGFLFYSCYDLLLKKAMWVRPFTIIATITIIVTGHWGADLTHGENFVLAPIRGEEKLAAPEEAVIFADIIQPILKRKCVSCHGGSSLKGRLSLKDVEGMLDGGKSGALFLPGQPEASLLIKRIHLPLEDKKRMPPANKPQLTETEAALLYAWIRSGAGTDAKLFSLPEKDSFRVLASAFLSPAGEQSMPSYDFEAADEEKIASLNNNYRGIVPLGKNSPALSVNLYGKNVYNAKALEEILPLKKQIVELNLARLPVKDEDLKIVRQLENLRKLNLNYTSVTSKGLEHLGGLPHLQELALSGTGITSAALEKLLPALSISSLYVWDTKIDSSQLQSLQKKFAKVYIESGFTGDKGEIIALSPPVIKTPAGVFDKSIALEMKHPFGGVEIRYTLDGSQPDSISSPVYSAPLTIDSNVTVIAKAFKPGWYGSKTVRSSFIRRGVTPDSIILASSPDPKYAPTSTALLTDGQLGDFANYANGEWFGYQKNEAAYYLLFNQPVTVQSVLLSMMQNLRGHIFPPMKIEVWGGMDKDQLKPFGKVTHATPAKDEPSRLIQDRVHFAPAEVQCIKLVVQPLRSLPRWHDAKGKPGWAFISEIVVN</sequence>
<dbReference type="Pfam" id="PF13290">
    <property type="entry name" value="CHB_HEX_C_1"/>
    <property type="match status" value="1"/>
</dbReference>
<dbReference type="InterPro" id="IPR036909">
    <property type="entry name" value="Cyt_c-like_dom_sf"/>
</dbReference>
<keyword evidence="8" id="KW-1185">Reference proteome</keyword>
<reference evidence="7 8" key="1">
    <citation type="submission" date="2019-07" db="EMBL/GenBank/DDBJ databases">
        <title>Whole genome shotgun sequence of Chitinophaga cymbidii NBRC 109752.</title>
        <authorList>
            <person name="Hosoyama A."/>
            <person name="Uohara A."/>
            <person name="Ohji S."/>
            <person name="Ichikawa N."/>
        </authorList>
    </citation>
    <scope>NUCLEOTIDE SEQUENCE [LARGE SCALE GENOMIC DNA]</scope>
    <source>
        <strain evidence="7 8">NBRC 109752</strain>
    </source>
</reference>
<evidence type="ECO:0000256" key="2">
    <source>
        <dbReference type="ARBA" id="ARBA00022723"/>
    </source>
</evidence>
<evidence type="ECO:0000256" key="3">
    <source>
        <dbReference type="ARBA" id="ARBA00023004"/>
    </source>
</evidence>
<keyword evidence="5" id="KW-1133">Transmembrane helix</keyword>
<dbReference type="PROSITE" id="PS51007">
    <property type="entry name" value="CYTC"/>
    <property type="match status" value="1"/>
</dbReference>
<dbReference type="RefSeq" id="WP_146858056.1">
    <property type="nucleotide sequence ID" value="NZ_BKAU01000001.1"/>
</dbReference>
<dbReference type="InterPro" id="IPR011429">
    <property type="entry name" value="Cyt_c_Planctomycete-type"/>
</dbReference>
<dbReference type="GO" id="GO:0009055">
    <property type="term" value="F:electron transfer activity"/>
    <property type="evidence" value="ECO:0007669"/>
    <property type="project" value="InterPro"/>
</dbReference>
<dbReference type="Pfam" id="PF07635">
    <property type="entry name" value="PSCyt1"/>
    <property type="match status" value="1"/>
</dbReference>
<protein>
    <recommendedName>
        <fullName evidence="6">Cytochrome c domain-containing protein</fullName>
    </recommendedName>
</protein>
<dbReference type="OrthoDB" id="713772at2"/>
<accession>A0A512RFS4</accession>
<dbReference type="PANTHER" id="PTHR35889:SF3">
    <property type="entry name" value="F-BOX DOMAIN-CONTAINING PROTEIN"/>
    <property type="match status" value="1"/>
</dbReference>